<sequence>MQAVKEKLQDMSAMRKVKAEAKAEEKAEKDMAKARMNIAHEVRLAREAEAEMELHVAKAAEKADKELAKHITPDQTHHQNLDDTTTNAPGLGLP</sequence>
<protein>
    <recommendedName>
        <fullName evidence="5">Late embryogenesis abundant protein</fullName>
    </recommendedName>
</protein>
<evidence type="ECO:0008006" key="5">
    <source>
        <dbReference type="Google" id="ProtNLM"/>
    </source>
</evidence>
<evidence type="ECO:0000256" key="2">
    <source>
        <dbReference type="SAM" id="MobiDB-lite"/>
    </source>
</evidence>
<accession>A0AAD9ZY02</accession>
<organism evidence="3 4">
    <name type="scientific">Dipteronia sinensis</name>
    <dbReference type="NCBI Taxonomy" id="43782"/>
    <lineage>
        <taxon>Eukaryota</taxon>
        <taxon>Viridiplantae</taxon>
        <taxon>Streptophyta</taxon>
        <taxon>Embryophyta</taxon>
        <taxon>Tracheophyta</taxon>
        <taxon>Spermatophyta</taxon>
        <taxon>Magnoliopsida</taxon>
        <taxon>eudicotyledons</taxon>
        <taxon>Gunneridae</taxon>
        <taxon>Pentapetalae</taxon>
        <taxon>rosids</taxon>
        <taxon>malvids</taxon>
        <taxon>Sapindales</taxon>
        <taxon>Sapindaceae</taxon>
        <taxon>Hippocastanoideae</taxon>
        <taxon>Acereae</taxon>
        <taxon>Dipteronia</taxon>
    </lineage>
</organism>
<feature type="region of interest" description="Disordered" evidence="2">
    <location>
        <begin position="71"/>
        <end position="94"/>
    </location>
</feature>
<gene>
    <name evidence="3" type="ORF">Dsin_026615</name>
</gene>
<evidence type="ECO:0000313" key="4">
    <source>
        <dbReference type="Proteomes" id="UP001281410"/>
    </source>
</evidence>
<dbReference type="PANTHER" id="PTHR33493">
    <property type="entry name" value="LATE EMBRYOGENESIS ABUNDANT PROTEIN 6-RELATED"/>
    <property type="match status" value="1"/>
</dbReference>
<keyword evidence="4" id="KW-1185">Reference proteome</keyword>
<dbReference type="GO" id="GO:0009793">
    <property type="term" value="P:embryo development ending in seed dormancy"/>
    <property type="evidence" value="ECO:0007669"/>
    <property type="project" value="InterPro"/>
</dbReference>
<proteinExistence type="inferred from homology"/>
<evidence type="ECO:0000313" key="3">
    <source>
        <dbReference type="EMBL" id="KAK3195305.1"/>
    </source>
</evidence>
<comment type="caution">
    <text evidence="3">The sequence shown here is derived from an EMBL/GenBank/DDBJ whole genome shotgun (WGS) entry which is preliminary data.</text>
</comment>
<dbReference type="EMBL" id="JANJYJ010000008">
    <property type="protein sequence ID" value="KAK3195305.1"/>
    <property type="molecule type" value="Genomic_DNA"/>
</dbReference>
<dbReference type="AlphaFoldDB" id="A0AAD9ZY02"/>
<evidence type="ECO:0000256" key="1">
    <source>
        <dbReference type="ARBA" id="ARBA00010975"/>
    </source>
</evidence>
<name>A0AAD9ZY02_9ROSI</name>
<reference evidence="3" key="1">
    <citation type="journal article" date="2023" name="Plant J.">
        <title>Genome sequences and population genomics provide insights into the demographic history, inbreeding, and mutation load of two 'living fossil' tree species of Dipteronia.</title>
        <authorList>
            <person name="Feng Y."/>
            <person name="Comes H.P."/>
            <person name="Chen J."/>
            <person name="Zhu S."/>
            <person name="Lu R."/>
            <person name="Zhang X."/>
            <person name="Li P."/>
            <person name="Qiu J."/>
            <person name="Olsen K.M."/>
            <person name="Qiu Y."/>
        </authorList>
    </citation>
    <scope>NUCLEOTIDE SEQUENCE</scope>
    <source>
        <strain evidence="3">NBL</strain>
    </source>
</reference>
<dbReference type="Proteomes" id="UP001281410">
    <property type="component" value="Unassembled WGS sequence"/>
</dbReference>
<dbReference type="InterPro" id="IPR005513">
    <property type="entry name" value="LEA_1"/>
</dbReference>
<comment type="similarity">
    <text evidence="1">Belongs to the LEA type 1 family.</text>
</comment>
<dbReference type="PANTHER" id="PTHR33493:SF3">
    <property type="entry name" value="LATE EMBRYOGENESIS ABUNDANT PROTEIN, LEA_1 SUBGROUP"/>
    <property type="match status" value="1"/>
</dbReference>
<dbReference type="Pfam" id="PF03760">
    <property type="entry name" value="LEA_1"/>
    <property type="match status" value="1"/>
</dbReference>
<feature type="compositionally biased region" description="Basic and acidic residues" evidence="2">
    <location>
        <begin position="71"/>
        <end position="81"/>
    </location>
</feature>